<reference evidence="1 2" key="2">
    <citation type="journal article" date="2016" name="Int. J. Syst. Evol. Microbiol.">
        <title>Pyrococcus kukulkanii sp. nov., a hyperthermophilic, piezophilic archaeon isolated from a deep-sea hydrothermal vent.</title>
        <authorList>
            <person name="Callac N."/>
            <person name="Oger P."/>
            <person name="Lesongeur F."/>
            <person name="Rattray J.E."/>
            <person name="Vannier P."/>
            <person name="Michoud G."/>
            <person name="Beauverger M."/>
            <person name="Gayet N."/>
            <person name="Rouxel O."/>
            <person name="Jebbar M."/>
            <person name="Godfroy A."/>
        </authorList>
    </citation>
    <scope>NUCLEOTIDE SEQUENCE [LARGE SCALE GENOMIC DNA]</scope>
    <source>
        <strain evidence="1 2">NCB100</strain>
    </source>
</reference>
<reference evidence="2" key="1">
    <citation type="submission" date="2015-02" db="EMBL/GenBank/DDBJ databases">
        <title>Pyrococcus kukulkanii sp. nov., a novel hyperthermophilic archaeon isolated from a deep-sea hydrothermal vent at the Guaymas Basin.</title>
        <authorList>
            <person name="Oger P.M."/>
            <person name="Callac N."/>
            <person name="Jebbar M."/>
            <person name="Godfroy A."/>
        </authorList>
    </citation>
    <scope>NUCLEOTIDE SEQUENCE [LARGE SCALE GENOMIC DNA]</scope>
    <source>
        <strain evidence="2">NCB100</strain>
    </source>
</reference>
<name>A0A127B7Z2_9EURY</name>
<dbReference type="PATRIC" id="fig|1609559.3.peg.519"/>
<protein>
    <submittedName>
        <fullName evidence="1">Uncharacterized protein</fullName>
    </submittedName>
</protein>
<dbReference type="EMBL" id="CP010835">
    <property type="protein sequence ID" value="AMM53490.1"/>
    <property type="molecule type" value="Genomic_DNA"/>
</dbReference>
<dbReference type="AlphaFoldDB" id="A0A127B7Z2"/>
<proteinExistence type="predicted"/>
<dbReference type="KEGG" id="pyc:TQ32_02545"/>
<dbReference type="Proteomes" id="UP000070587">
    <property type="component" value="Chromosome"/>
</dbReference>
<accession>A0A127B7Z2</accession>
<gene>
    <name evidence="1" type="ORF">TQ32_02545</name>
</gene>
<evidence type="ECO:0000313" key="1">
    <source>
        <dbReference type="EMBL" id="AMM53490.1"/>
    </source>
</evidence>
<dbReference type="RefSeq" id="WP_068320701.1">
    <property type="nucleotide sequence ID" value="NZ_CP010835.1"/>
</dbReference>
<dbReference type="OrthoDB" id="91433at2157"/>
<organism evidence="1 2">
    <name type="scientific">Pyrococcus kukulkanii</name>
    <dbReference type="NCBI Taxonomy" id="1609559"/>
    <lineage>
        <taxon>Archaea</taxon>
        <taxon>Methanobacteriati</taxon>
        <taxon>Methanobacteriota</taxon>
        <taxon>Thermococci</taxon>
        <taxon>Thermococcales</taxon>
        <taxon>Thermococcaceae</taxon>
        <taxon>Pyrococcus</taxon>
    </lineage>
</organism>
<sequence length="234" mass="27340">MFGFLKRKKKKNELVENLPKAVEDVETIPIVEDYVFERARKLREINYKSAQVFEPKQKLLIWFNGKESKIIGYPRGLRVDLNDYLILYQVRPPSWLDSVTYSLLRILGKHPPLAVIRAPKEIVKFGDEIITILAHAFIINEFQEYEAVPLSHDVVDAKLYLALKKENDMLWDLIEILRHRVPEVVEDAMKMNPRIKTYMSTKSKDEVEGTQSEKFGGVEVEFSDPFTRFRGIKL</sequence>
<dbReference type="STRING" id="1609559.TQ32_02545"/>
<evidence type="ECO:0000313" key="2">
    <source>
        <dbReference type="Proteomes" id="UP000070587"/>
    </source>
</evidence>
<dbReference type="GeneID" id="28490677"/>